<dbReference type="Proteomes" id="UP001157502">
    <property type="component" value="Chromosome 36"/>
</dbReference>
<organism evidence="1 2">
    <name type="scientific">Dallia pectoralis</name>
    <name type="common">Alaska blackfish</name>
    <dbReference type="NCBI Taxonomy" id="75939"/>
    <lineage>
        <taxon>Eukaryota</taxon>
        <taxon>Metazoa</taxon>
        <taxon>Chordata</taxon>
        <taxon>Craniata</taxon>
        <taxon>Vertebrata</taxon>
        <taxon>Euteleostomi</taxon>
        <taxon>Actinopterygii</taxon>
        <taxon>Neopterygii</taxon>
        <taxon>Teleostei</taxon>
        <taxon>Protacanthopterygii</taxon>
        <taxon>Esociformes</taxon>
        <taxon>Umbridae</taxon>
        <taxon>Dallia</taxon>
    </lineage>
</organism>
<accession>A0ACC2F1J2</accession>
<sequence length="138" mass="14739">MKSPTKVHEIQLSMLPSKKGIPPGVHPDWNHSILLRLCAVDPIPPTIIRPPSFPSPLCLLLSLLDAPSTAHLPTSGPQVRPLGNALRMGVRSASQQPWHSASALPGVMLSLPASTVQRTVQEHGVDRVVEKLLGPPDG</sequence>
<name>A0ACC2F1J2_DALPE</name>
<protein>
    <submittedName>
        <fullName evidence="1">Uncharacterized protein</fullName>
    </submittedName>
</protein>
<gene>
    <name evidence="1" type="ORF">DPEC_G00349770</name>
</gene>
<proteinExistence type="predicted"/>
<evidence type="ECO:0000313" key="2">
    <source>
        <dbReference type="Proteomes" id="UP001157502"/>
    </source>
</evidence>
<keyword evidence="2" id="KW-1185">Reference proteome</keyword>
<reference evidence="1" key="1">
    <citation type="submission" date="2021-05" db="EMBL/GenBank/DDBJ databases">
        <authorList>
            <person name="Pan Q."/>
            <person name="Jouanno E."/>
            <person name="Zahm M."/>
            <person name="Klopp C."/>
            <person name="Cabau C."/>
            <person name="Louis A."/>
            <person name="Berthelot C."/>
            <person name="Parey E."/>
            <person name="Roest Crollius H."/>
            <person name="Montfort J."/>
            <person name="Robinson-Rechavi M."/>
            <person name="Bouchez O."/>
            <person name="Lampietro C."/>
            <person name="Lopez Roques C."/>
            <person name="Donnadieu C."/>
            <person name="Postlethwait J."/>
            <person name="Bobe J."/>
            <person name="Dillon D."/>
            <person name="Chandos A."/>
            <person name="von Hippel F."/>
            <person name="Guiguen Y."/>
        </authorList>
    </citation>
    <scope>NUCLEOTIDE SEQUENCE</scope>
    <source>
        <strain evidence="1">YG-Jan2019</strain>
    </source>
</reference>
<dbReference type="EMBL" id="CM055763">
    <property type="protein sequence ID" value="KAJ7985214.1"/>
    <property type="molecule type" value="Genomic_DNA"/>
</dbReference>
<evidence type="ECO:0000313" key="1">
    <source>
        <dbReference type="EMBL" id="KAJ7985214.1"/>
    </source>
</evidence>
<comment type="caution">
    <text evidence="1">The sequence shown here is derived from an EMBL/GenBank/DDBJ whole genome shotgun (WGS) entry which is preliminary data.</text>
</comment>